<dbReference type="RefSeq" id="WP_249603317.1">
    <property type="nucleotide sequence ID" value="NZ_JAKHSK010000047.1"/>
</dbReference>
<dbReference type="PANTHER" id="PTHR22642">
    <property type="entry name" value="IMIDAZOLONEPROPIONASE"/>
    <property type="match status" value="1"/>
</dbReference>
<dbReference type="InterPro" id="IPR011059">
    <property type="entry name" value="Metal-dep_hydrolase_composite"/>
</dbReference>
<reference evidence="2" key="1">
    <citation type="submission" date="2022-01" db="EMBL/GenBank/DDBJ databases">
        <title>Genome sequencing of Zunongwangia sp. M21534 genome.</title>
        <authorList>
            <person name="Chen Y."/>
            <person name="Dong C."/>
            <person name="Shao Z."/>
        </authorList>
    </citation>
    <scope>NUCLEOTIDE SEQUENCE</scope>
    <source>
        <strain evidence="2">MCCC M21534</strain>
    </source>
</reference>
<evidence type="ECO:0000313" key="2">
    <source>
        <dbReference type="EMBL" id="MCL6220626.1"/>
    </source>
</evidence>
<dbReference type="GO" id="GO:0016810">
    <property type="term" value="F:hydrolase activity, acting on carbon-nitrogen (but not peptide) bonds"/>
    <property type="evidence" value="ECO:0007669"/>
    <property type="project" value="InterPro"/>
</dbReference>
<dbReference type="CDD" id="cd01300">
    <property type="entry name" value="YtcJ_like"/>
    <property type="match status" value="1"/>
</dbReference>
<dbReference type="SUPFAM" id="SSF51556">
    <property type="entry name" value="Metallo-dependent hydrolases"/>
    <property type="match status" value="1"/>
</dbReference>
<dbReference type="InterPro" id="IPR013108">
    <property type="entry name" value="Amidohydro_3"/>
</dbReference>
<dbReference type="PROSITE" id="PS51257">
    <property type="entry name" value="PROKAR_LIPOPROTEIN"/>
    <property type="match status" value="1"/>
</dbReference>
<dbReference type="Gene3D" id="3.10.310.70">
    <property type="match status" value="1"/>
</dbReference>
<sequence length="541" mass="61061">MRKIFTIFILSVILLSCESKQQVDLIVTNAKVYTVDEGFSIAEAFAVKDGKFEAIGTTSEITSTYEAKETLDADGKTVYPGFIDAHAHFYRLGLQQQMVNLVGTKSYEEVVSRIVEFQQKNNKAFITGGGWDQNDWENKEFPTKDTLDRLFPDTPIALSRIDGHALLVNQVALDKAGITTQTPFEGGDIEQKNGELTGILVDNPMQLIFDAQPKPTEDEMAEALMTAQKMCFEYGLTTVVDAGIDRKVIELMDSLQQHRDFKMRIYAMISNTEENLNYYLDKEPYKTERLNVRSVKFYGDGALGSRGAALKEEYSDRHGHFGALLSPIETFKEVANKVAKSKYQLNTHAIGDSANYVVLKTYDSLLKNDPDRRWRVEHAQIIDEGDFKYFSKNIIPSVQPTHATSDMYWAEDRLGADRLKEGAYAYKKLLDQAGLVALGTDFPVEQVSTFLTFYAAVARKDTENYPEGGFMKEEALSREETLKGMTIWAAYANFEENEKGSIEKGKFADFIMLDKDIMEVEENEIPSLKVLETYLGGEKVF</sequence>
<organism evidence="2 3">
    <name type="scientific">Zunongwangia pacifica</name>
    <dbReference type="NCBI Taxonomy" id="2911062"/>
    <lineage>
        <taxon>Bacteria</taxon>
        <taxon>Pseudomonadati</taxon>
        <taxon>Bacteroidota</taxon>
        <taxon>Flavobacteriia</taxon>
        <taxon>Flavobacteriales</taxon>
        <taxon>Flavobacteriaceae</taxon>
        <taxon>Zunongwangia</taxon>
    </lineage>
</organism>
<comment type="caution">
    <text evidence="2">The sequence shown here is derived from an EMBL/GenBank/DDBJ whole genome shotgun (WGS) entry which is preliminary data.</text>
</comment>
<dbReference type="Gene3D" id="3.20.20.140">
    <property type="entry name" value="Metal-dependent hydrolases"/>
    <property type="match status" value="1"/>
</dbReference>
<feature type="domain" description="Amidohydrolase 3" evidence="1">
    <location>
        <begin position="69"/>
        <end position="541"/>
    </location>
</feature>
<dbReference type="EMBL" id="JAKHSK010000047">
    <property type="protein sequence ID" value="MCL6220626.1"/>
    <property type="molecule type" value="Genomic_DNA"/>
</dbReference>
<accession>A0A9X1ZV09</accession>
<dbReference type="AlphaFoldDB" id="A0A9X1ZV09"/>
<keyword evidence="3" id="KW-1185">Reference proteome</keyword>
<dbReference type="PANTHER" id="PTHR22642:SF2">
    <property type="entry name" value="PROTEIN LONG AFTER FAR-RED 3"/>
    <property type="match status" value="1"/>
</dbReference>
<dbReference type="InterPro" id="IPR033932">
    <property type="entry name" value="YtcJ-like"/>
</dbReference>
<gene>
    <name evidence="2" type="ORF">L1967_20220</name>
</gene>
<dbReference type="Gene3D" id="2.30.40.10">
    <property type="entry name" value="Urease, subunit C, domain 1"/>
    <property type="match status" value="1"/>
</dbReference>
<dbReference type="Proteomes" id="UP001139521">
    <property type="component" value="Unassembled WGS sequence"/>
</dbReference>
<evidence type="ECO:0000259" key="1">
    <source>
        <dbReference type="Pfam" id="PF07969"/>
    </source>
</evidence>
<proteinExistence type="predicted"/>
<dbReference type="SUPFAM" id="SSF51338">
    <property type="entry name" value="Composite domain of metallo-dependent hydrolases"/>
    <property type="match status" value="1"/>
</dbReference>
<dbReference type="Pfam" id="PF07969">
    <property type="entry name" value="Amidohydro_3"/>
    <property type="match status" value="1"/>
</dbReference>
<protein>
    <submittedName>
        <fullName evidence="2">Amidohydrolase</fullName>
    </submittedName>
</protein>
<dbReference type="InterPro" id="IPR032466">
    <property type="entry name" value="Metal_Hydrolase"/>
</dbReference>
<name>A0A9X1ZV09_9FLAO</name>
<evidence type="ECO:0000313" key="3">
    <source>
        <dbReference type="Proteomes" id="UP001139521"/>
    </source>
</evidence>